<dbReference type="GO" id="GO:0005783">
    <property type="term" value="C:endoplasmic reticulum"/>
    <property type="evidence" value="ECO:0007669"/>
    <property type="project" value="UniProtKB-SubCell"/>
</dbReference>
<dbReference type="VEuPathDB" id="FungiDB:A1Q1_05017"/>
<evidence type="ECO:0000256" key="1">
    <source>
        <dbReference type="ARBA" id="ARBA00022448"/>
    </source>
</evidence>
<evidence type="ECO:0000256" key="7">
    <source>
        <dbReference type="SAM" id="MobiDB-lite"/>
    </source>
</evidence>
<evidence type="ECO:0000256" key="6">
    <source>
        <dbReference type="RuleBase" id="RU366065"/>
    </source>
</evidence>
<evidence type="ECO:0000256" key="4">
    <source>
        <dbReference type="ARBA" id="ARBA00023034"/>
    </source>
</evidence>
<feature type="compositionally biased region" description="Low complexity" evidence="7">
    <location>
        <begin position="83"/>
        <end position="104"/>
    </location>
</feature>
<protein>
    <recommendedName>
        <fullName evidence="6">Trafficking protein particle complex subunit</fullName>
    </recommendedName>
</protein>
<reference evidence="8 9" key="1">
    <citation type="journal article" date="2012" name="Eukaryot. Cell">
        <title>Draft genome sequence of CBS 2479, the standard type strain of Trichosporon asahii.</title>
        <authorList>
            <person name="Yang R.Y."/>
            <person name="Li H.T."/>
            <person name="Zhu H."/>
            <person name="Zhou G.P."/>
            <person name="Wang M."/>
            <person name="Wang L."/>
        </authorList>
    </citation>
    <scope>NUCLEOTIDE SEQUENCE [LARGE SCALE GENOMIC DNA]</scope>
    <source>
        <strain evidence="9">ATCC 90039 / CBS 2479 / JCM 2466 / KCTC 7840 / NCYC 2677 / UAMH 7654</strain>
    </source>
</reference>
<accession>J4U7N9</accession>
<evidence type="ECO:0000313" key="9">
    <source>
        <dbReference type="Proteomes" id="UP000002748"/>
    </source>
</evidence>
<evidence type="ECO:0000256" key="2">
    <source>
        <dbReference type="ARBA" id="ARBA00022824"/>
    </source>
</evidence>
<feature type="region of interest" description="Disordered" evidence="7">
    <location>
        <begin position="1"/>
        <end position="25"/>
    </location>
</feature>
<dbReference type="GO" id="GO:0006888">
    <property type="term" value="P:endoplasmic reticulum to Golgi vesicle-mediated transport"/>
    <property type="evidence" value="ECO:0007669"/>
    <property type="project" value="UniProtKB-UniRule"/>
</dbReference>
<evidence type="ECO:0000256" key="5">
    <source>
        <dbReference type="ARBA" id="ARBA00038167"/>
    </source>
</evidence>
<dbReference type="OrthoDB" id="3364529at2759"/>
<dbReference type="HOGENOM" id="CLU_053380_4_2_1"/>
<keyword evidence="2 6" id="KW-0256">Endoplasmic reticulum</keyword>
<proteinExistence type="inferred from homology"/>
<gene>
    <name evidence="8" type="ORF">A1Q1_05017</name>
</gene>
<dbReference type="Pfam" id="PF04099">
    <property type="entry name" value="Sybindin"/>
    <property type="match status" value="1"/>
</dbReference>
<feature type="region of interest" description="Disordered" evidence="7">
    <location>
        <begin position="72"/>
        <end position="116"/>
    </location>
</feature>
<dbReference type="InterPro" id="IPR007233">
    <property type="entry name" value="TRAPPC"/>
</dbReference>
<dbReference type="InterPro" id="IPR011012">
    <property type="entry name" value="Longin-like_dom_sf"/>
</dbReference>
<organism evidence="8 9">
    <name type="scientific">Trichosporon asahii var. asahii (strain ATCC 90039 / CBS 2479 / JCM 2466 / KCTC 7840 / NBRC 103889/ NCYC 2677 / UAMH 7654)</name>
    <name type="common">Yeast</name>
    <dbReference type="NCBI Taxonomy" id="1186058"/>
    <lineage>
        <taxon>Eukaryota</taxon>
        <taxon>Fungi</taxon>
        <taxon>Dikarya</taxon>
        <taxon>Basidiomycota</taxon>
        <taxon>Agaricomycotina</taxon>
        <taxon>Tremellomycetes</taxon>
        <taxon>Trichosporonales</taxon>
        <taxon>Trichosporonaceae</taxon>
        <taxon>Trichosporon</taxon>
    </lineage>
</organism>
<dbReference type="GeneID" id="25988529"/>
<dbReference type="GO" id="GO:0005794">
    <property type="term" value="C:Golgi apparatus"/>
    <property type="evidence" value="ECO:0007669"/>
    <property type="project" value="UniProtKB-SubCell"/>
</dbReference>
<keyword evidence="1 6" id="KW-0813">Transport</keyword>
<comment type="subunit">
    <text evidence="6">Part of the multisubunit transport protein particle (TRAPP) complex.</text>
</comment>
<feature type="compositionally biased region" description="Basic and acidic residues" evidence="7">
    <location>
        <begin position="1"/>
        <end position="15"/>
    </location>
</feature>
<name>J4U7N9_TRIAS</name>
<dbReference type="RefSeq" id="XP_014177299.1">
    <property type="nucleotide sequence ID" value="XM_014321824.1"/>
</dbReference>
<dbReference type="Gene3D" id="3.30.450.70">
    <property type="match status" value="1"/>
</dbReference>
<comment type="caution">
    <text evidence="8">The sequence shown here is derived from an EMBL/GenBank/DDBJ whole genome shotgun (WGS) entry which is preliminary data.</text>
</comment>
<dbReference type="Proteomes" id="UP000002748">
    <property type="component" value="Unassembled WGS sequence"/>
</dbReference>
<dbReference type="KEGG" id="tasa:A1Q1_05017"/>
<keyword evidence="3 6" id="KW-0931">ER-Golgi transport</keyword>
<dbReference type="SMART" id="SM01399">
    <property type="entry name" value="Sybindin"/>
    <property type="match status" value="1"/>
</dbReference>
<comment type="similarity">
    <text evidence="5">Belongs to the TRAPP small subunits family. BET5 subfamily.</text>
</comment>
<dbReference type="SUPFAM" id="SSF64356">
    <property type="entry name" value="SNARE-like"/>
    <property type="match status" value="1"/>
</dbReference>
<dbReference type="GO" id="GO:0030008">
    <property type="term" value="C:TRAPP complex"/>
    <property type="evidence" value="ECO:0007669"/>
    <property type="project" value="UniProtKB-UniRule"/>
</dbReference>
<dbReference type="PANTHER" id="PTHR23249:SF16">
    <property type="entry name" value="TRAFFICKING PROTEIN PARTICLE COMPLEX SUBUNIT 1"/>
    <property type="match status" value="1"/>
</dbReference>
<dbReference type="PANTHER" id="PTHR23249">
    <property type="entry name" value="TRAFFICKING PROTEIN PARTICLE COMPLEX SUBUNIT"/>
    <property type="match status" value="1"/>
</dbReference>
<evidence type="ECO:0000313" key="8">
    <source>
        <dbReference type="EMBL" id="EJT46370.1"/>
    </source>
</evidence>
<keyword evidence="4 6" id="KW-0333">Golgi apparatus</keyword>
<dbReference type="CDD" id="cd14855">
    <property type="entry name" value="TRAPPC1_MUM2"/>
    <property type="match status" value="1"/>
</dbReference>
<dbReference type="AlphaFoldDB" id="J4U7N9"/>
<comment type="subcellular location">
    <subcellularLocation>
        <location evidence="6">Endoplasmic reticulum</location>
    </subcellularLocation>
    <subcellularLocation>
        <location evidence="6">Golgi apparatus</location>
        <location evidence="6">cis-Golgi network</location>
    </subcellularLocation>
</comment>
<dbReference type="EMBL" id="ALBS01000295">
    <property type="protein sequence ID" value="EJT46370.1"/>
    <property type="molecule type" value="Genomic_DNA"/>
</dbReference>
<sequence length="233" mass="26625">MMRRRDVQGAFDDRRAQRHQHPPREQSHVMTIYSLYIFDRHCDCVYYQDWHRTRPVRPSANDKPDVHRLQAATAPGQRESIFSSSSGGQPNQPGQMGQHPQQAQTGSVVAGTARKSGPGLPFDEEAKLVYGVVLSMRNLVKKLSGKDEQFTSYKTSQYGLHLYETLTGYKFVLLSDPSTDSLRFVLRQIHTGPFVDFVVRNPLVEMDSRERGIDNDQFRAAVDKHIRSLTMFN</sequence>
<evidence type="ECO:0000256" key="3">
    <source>
        <dbReference type="ARBA" id="ARBA00022892"/>
    </source>
</evidence>